<comment type="caution">
    <text evidence="1">The sequence shown here is derived from an EMBL/GenBank/DDBJ whole genome shotgun (WGS) entry which is preliminary data.</text>
</comment>
<gene>
    <name evidence="1" type="ORF">DPEC_G00103610</name>
</gene>
<sequence length="551" mass="61346">MRDRRQRMTDKSKCTTIYMSRELRRVSDNNVLLSTGGQETRFTEYTSPASLRVNNTHSHHRSLGIRRSFGSTDLLANAHPQSAHSALSLDSLEGVPSLHADSKMELQAAYDPDLKPRTSQSSRLSLDAVALCAAGEGRGSDRKRSDCRDNCLDAKGSSSETACPENDEDPGSSQYVEEEEDQEEGEEEGEDQEDEEDKEREEEEKEDDEEEGEEDSGLPKACNKTRPDVDVYLQEFHSLPKRLVPSEITHCLYELEEECRGVERESESVKWKMELIHGSVQTVQETLRTLLKRLVEAQSSRAIDPNPKPTHHHIPSTHHHIPSTHHHSMRGRPHFQGHTSHAPSCCHTDSVVETLPSPSQILAAGAIVSQENEAHSQCTHHHCLAVARRPSETCLTEPAAPGTPAPCHCCPKTTSPGTATVDTTSCAQRGKERAAALHAISELRMDVERLRVAHEEGRQEARETLELLRAFQKDMGTLVSHCPKNKQDKQKWGSPMAKLEALRKQSKNLSEMTRQAVSVFGKVGLHVDERGTEAPQVPTDPPRLTPNRCSN</sequence>
<protein>
    <submittedName>
        <fullName evidence="1">Uncharacterized protein</fullName>
    </submittedName>
</protein>
<organism evidence="1 2">
    <name type="scientific">Dallia pectoralis</name>
    <name type="common">Alaska blackfish</name>
    <dbReference type="NCBI Taxonomy" id="75939"/>
    <lineage>
        <taxon>Eukaryota</taxon>
        <taxon>Metazoa</taxon>
        <taxon>Chordata</taxon>
        <taxon>Craniata</taxon>
        <taxon>Vertebrata</taxon>
        <taxon>Euteleostomi</taxon>
        <taxon>Actinopterygii</taxon>
        <taxon>Neopterygii</taxon>
        <taxon>Teleostei</taxon>
        <taxon>Protacanthopterygii</taxon>
        <taxon>Esociformes</taxon>
        <taxon>Umbridae</taxon>
        <taxon>Dallia</taxon>
    </lineage>
</organism>
<name>A0ACC2GY25_DALPE</name>
<proteinExistence type="predicted"/>
<keyword evidence="2" id="KW-1185">Reference proteome</keyword>
<evidence type="ECO:0000313" key="1">
    <source>
        <dbReference type="EMBL" id="KAJ8008320.1"/>
    </source>
</evidence>
<reference evidence="1" key="1">
    <citation type="submission" date="2021-05" db="EMBL/GenBank/DDBJ databases">
        <authorList>
            <person name="Pan Q."/>
            <person name="Jouanno E."/>
            <person name="Zahm M."/>
            <person name="Klopp C."/>
            <person name="Cabau C."/>
            <person name="Louis A."/>
            <person name="Berthelot C."/>
            <person name="Parey E."/>
            <person name="Roest Crollius H."/>
            <person name="Montfort J."/>
            <person name="Robinson-Rechavi M."/>
            <person name="Bouchez O."/>
            <person name="Lampietro C."/>
            <person name="Lopez Roques C."/>
            <person name="Donnadieu C."/>
            <person name="Postlethwait J."/>
            <person name="Bobe J."/>
            <person name="Dillon D."/>
            <person name="Chandos A."/>
            <person name="von Hippel F."/>
            <person name="Guiguen Y."/>
        </authorList>
    </citation>
    <scope>NUCLEOTIDE SEQUENCE</scope>
    <source>
        <strain evidence="1">YG-Jan2019</strain>
    </source>
</reference>
<accession>A0ACC2GY25</accession>
<dbReference type="EMBL" id="CM055735">
    <property type="protein sequence ID" value="KAJ8008320.1"/>
    <property type="molecule type" value="Genomic_DNA"/>
</dbReference>
<evidence type="ECO:0000313" key="2">
    <source>
        <dbReference type="Proteomes" id="UP001157502"/>
    </source>
</evidence>
<dbReference type="Proteomes" id="UP001157502">
    <property type="component" value="Chromosome 8"/>
</dbReference>